<keyword evidence="1" id="KW-0732">Signal</keyword>
<proteinExistence type="predicted"/>
<dbReference type="EMBL" id="GGFJ01011844">
    <property type="protein sequence ID" value="MBW60985.1"/>
    <property type="molecule type" value="Transcribed_RNA"/>
</dbReference>
<organism evidence="2">
    <name type="scientific">Anopheles marajoara</name>
    <dbReference type="NCBI Taxonomy" id="58244"/>
    <lineage>
        <taxon>Eukaryota</taxon>
        <taxon>Metazoa</taxon>
        <taxon>Ecdysozoa</taxon>
        <taxon>Arthropoda</taxon>
        <taxon>Hexapoda</taxon>
        <taxon>Insecta</taxon>
        <taxon>Pterygota</taxon>
        <taxon>Neoptera</taxon>
        <taxon>Endopterygota</taxon>
        <taxon>Diptera</taxon>
        <taxon>Nematocera</taxon>
        <taxon>Culicoidea</taxon>
        <taxon>Culicidae</taxon>
        <taxon>Anophelinae</taxon>
        <taxon>Anopheles</taxon>
    </lineage>
</organism>
<accession>A0A2M4C6X3</accession>
<feature type="chain" id="PRO_5014630286" evidence="1">
    <location>
        <begin position="23"/>
        <end position="137"/>
    </location>
</feature>
<evidence type="ECO:0000256" key="1">
    <source>
        <dbReference type="SAM" id="SignalP"/>
    </source>
</evidence>
<dbReference type="AlphaFoldDB" id="A0A2M4C6X3"/>
<feature type="signal peptide" evidence="1">
    <location>
        <begin position="1"/>
        <end position="22"/>
    </location>
</feature>
<sequence length="137" mass="16367">MGPWWLWCQLIFLRDFPQYARFQFLMLEKSSNNNTLLGTLFPQIRQPFNRDFLAPLLDHTARNQGHHFLQPRRVDEGELFGKVAALKLELFRSVPVLHFQSLKIGPRRWVREVHIIGKQHFSHYILNQTMVERVEIC</sequence>
<evidence type="ECO:0000313" key="2">
    <source>
        <dbReference type="EMBL" id="MBW60985.1"/>
    </source>
</evidence>
<name>A0A2M4C6X3_9DIPT</name>
<reference evidence="2" key="1">
    <citation type="submission" date="2018-01" db="EMBL/GenBank/DDBJ databases">
        <title>An insight into the sialome of Amazonian anophelines.</title>
        <authorList>
            <person name="Ribeiro J.M."/>
            <person name="Scarpassa V."/>
            <person name="Calvo E."/>
        </authorList>
    </citation>
    <scope>NUCLEOTIDE SEQUENCE</scope>
    <source>
        <tissue evidence="2">Salivary glands</tissue>
    </source>
</reference>
<protein>
    <submittedName>
        <fullName evidence="2">Putative secreted protein</fullName>
    </submittedName>
</protein>